<dbReference type="GO" id="GO:1904262">
    <property type="term" value="P:negative regulation of TORC1 signaling"/>
    <property type="evidence" value="ECO:0007669"/>
    <property type="project" value="TreeGrafter"/>
</dbReference>
<dbReference type="GO" id="GO:0015629">
    <property type="term" value="C:actin cytoskeleton"/>
    <property type="evidence" value="ECO:0007669"/>
    <property type="project" value="InterPro"/>
</dbReference>
<dbReference type="GO" id="GO:0007015">
    <property type="term" value="P:actin filament organization"/>
    <property type="evidence" value="ECO:0007669"/>
    <property type="project" value="InterPro"/>
</dbReference>
<name>A0A8H7ESE3_9FUNG</name>
<reference evidence="1" key="1">
    <citation type="submission" date="2020-01" db="EMBL/GenBank/DDBJ databases">
        <title>Genome Sequencing of Three Apophysomyces-Like Fungal Strains Confirms a Novel Fungal Genus in the Mucoromycota with divergent Burkholderia-like Endosymbiotic Bacteria.</title>
        <authorList>
            <person name="Stajich J.E."/>
            <person name="Macias A.M."/>
            <person name="Carter-House D."/>
            <person name="Lovett B."/>
            <person name="Kasson L.R."/>
            <person name="Berry K."/>
            <person name="Grigoriev I."/>
            <person name="Chang Y."/>
            <person name="Spatafora J."/>
            <person name="Kasson M.T."/>
        </authorList>
    </citation>
    <scope>NUCLEOTIDE SEQUENCE</scope>
    <source>
        <strain evidence="1">NRRL A-21654</strain>
    </source>
</reference>
<evidence type="ECO:0000313" key="2">
    <source>
        <dbReference type="Proteomes" id="UP000605846"/>
    </source>
</evidence>
<dbReference type="PANTHER" id="PTHR15435">
    <property type="entry name" value="KICSTOR COMPLEX PROTEIN KAPTIN"/>
    <property type="match status" value="1"/>
</dbReference>
<dbReference type="Proteomes" id="UP000605846">
    <property type="component" value="Unassembled WGS sequence"/>
</dbReference>
<keyword evidence="2" id="KW-1185">Reference proteome</keyword>
<evidence type="ECO:0000313" key="1">
    <source>
        <dbReference type="EMBL" id="KAF7724748.1"/>
    </source>
</evidence>
<dbReference type="GO" id="GO:0034198">
    <property type="term" value="P:cellular response to amino acid starvation"/>
    <property type="evidence" value="ECO:0007669"/>
    <property type="project" value="TreeGrafter"/>
</dbReference>
<dbReference type="GO" id="GO:0051015">
    <property type="term" value="F:actin filament binding"/>
    <property type="evidence" value="ECO:0007669"/>
    <property type="project" value="TreeGrafter"/>
</dbReference>
<proteinExistence type="predicted"/>
<dbReference type="InterPro" id="IPR029982">
    <property type="entry name" value="Kptn"/>
</dbReference>
<organism evidence="1 2">
    <name type="scientific">Apophysomyces ossiformis</name>
    <dbReference type="NCBI Taxonomy" id="679940"/>
    <lineage>
        <taxon>Eukaryota</taxon>
        <taxon>Fungi</taxon>
        <taxon>Fungi incertae sedis</taxon>
        <taxon>Mucoromycota</taxon>
        <taxon>Mucoromycotina</taxon>
        <taxon>Mucoromycetes</taxon>
        <taxon>Mucorales</taxon>
        <taxon>Mucorineae</taxon>
        <taxon>Mucoraceae</taxon>
        <taxon>Apophysomyces</taxon>
    </lineage>
</organism>
<dbReference type="AlphaFoldDB" id="A0A8H7ESE3"/>
<protein>
    <recommendedName>
        <fullName evidence="3">Kaptin</fullName>
    </recommendedName>
</protein>
<sequence length="429" mass="48584">MVIIVATVEEIPAMSDSANDDEFLFRETHYARYGFERTNIYGLATLDSRLDTYLDRLEEFPSHRYEKLPEATSAGQAQMLARPVRHFFSASAAELTAFISRDGYWNCLCVGLGLEAGKSEIIAVDVVEDHVDHTAHLLIAVALVEKLETEGEGSNMSYSLRIYGSDTPAKPYLEQTLFTIQDSCQIIPLSNPPMQISHLKLAHDGKQQVAFLLASTDGITHLFVQENQSPRFVEIPSAGHFPMIDRISELRIRILFMHVYDRPDGQRIICAGGQNGEIFLGFYDSDLVTVRTVREDDELHLVVTCAIEQAIVYRSVDVNGLSESKILPQSSLYDSVLCSHVMDVDWDGEREILIGTMTHLDLNRDGLDELIVTTMYGVHIFQPNMKKARERLLEVLQHVEGSKRQKYELLLEWQRQKEMEKAIVFEGTL</sequence>
<dbReference type="PANTHER" id="PTHR15435:SF2">
    <property type="entry name" value="KICSTOR COMPLEX PROTEIN KAPTIN"/>
    <property type="match status" value="1"/>
</dbReference>
<dbReference type="EMBL" id="JABAYA010000112">
    <property type="protein sequence ID" value="KAF7724748.1"/>
    <property type="molecule type" value="Genomic_DNA"/>
</dbReference>
<gene>
    <name evidence="1" type="ORF">EC973_000776</name>
</gene>
<accession>A0A8H7ESE3</accession>
<comment type="caution">
    <text evidence="1">The sequence shown here is derived from an EMBL/GenBank/DDBJ whole genome shotgun (WGS) entry which is preliminary data.</text>
</comment>
<evidence type="ECO:0008006" key="3">
    <source>
        <dbReference type="Google" id="ProtNLM"/>
    </source>
</evidence>
<dbReference type="OrthoDB" id="10267127at2759"/>